<evidence type="ECO:0000313" key="2">
    <source>
        <dbReference type="EMBL" id="SDY62626.1"/>
    </source>
</evidence>
<keyword evidence="1" id="KW-0472">Membrane</keyword>
<dbReference type="EMBL" id="FNPV01000003">
    <property type="protein sequence ID" value="SDY62626.1"/>
    <property type="molecule type" value="Genomic_DNA"/>
</dbReference>
<organism evidence="2 3">
    <name type="scientific">Tindallia californiensis</name>
    <dbReference type="NCBI Taxonomy" id="159292"/>
    <lineage>
        <taxon>Bacteria</taxon>
        <taxon>Bacillati</taxon>
        <taxon>Bacillota</taxon>
        <taxon>Clostridia</taxon>
        <taxon>Peptostreptococcales</taxon>
        <taxon>Tindalliaceae</taxon>
        <taxon>Tindallia</taxon>
    </lineage>
</organism>
<accession>A0A1H3LE64</accession>
<name>A0A1H3LE64_9FIRM</name>
<protein>
    <recommendedName>
        <fullName evidence="4">DUF5673 domain-containing protein</fullName>
    </recommendedName>
</protein>
<dbReference type="AlphaFoldDB" id="A0A1H3LE64"/>
<feature type="transmembrane region" description="Helical" evidence="1">
    <location>
        <begin position="6"/>
        <end position="24"/>
    </location>
</feature>
<evidence type="ECO:0000256" key="1">
    <source>
        <dbReference type="SAM" id="Phobius"/>
    </source>
</evidence>
<keyword evidence="3" id="KW-1185">Reference proteome</keyword>
<keyword evidence="1" id="KW-1133">Transmembrane helix</keyword>
<feature type="transmembrane region" description="Helical" evidence="1">
    <location>
        <begin position="84"/>
        <end position="103"/>
    </location>
</feature>
<evidence type="ECO:0008006" key="4">
    <source>
        <dbReference type="Google" id="ProtNLM"/>
    </source>
</evidence>
<gene>
    <name evidence="2" type="ORF">SAMN05192546_103178</name>
</gene>
<proteinExistence type="predicted"/>
<dbReference type="Proteomes" id="UP000199230">
    <property type="component" value="Unassembled WGS sequence"/>
</dbReference>
<keyword evidence="1" id="KW-0812">Transmembrane</keyword>
<reference evidence="2 3" key="1">
    <citation type="submission" date="2016-10" db="EMBL/GenBank/DDBJ databases">
        <authorList>
            <person name="de Groot N.N."/>
        </authorList>
    </citation>
    <scope>NUCLEOTIDE SEQUENCE [LARGE SCALE GENOMIC DNA]</scope>
    <source>
        <strain evidence="2 3">APO</strain>
    </source>
</reference>
<sequence>MGYLDIFLFLISFLMVYWLIRELTRQRWAGVLLKKPATQNKNMSFYLWILLLFFWVFYAGEFLRALQEAVLRYDAIPEGELSDLITRGITSAFWILFSWVNTLRAKHQPALHEKGFFVSEGFVPWKNLRWTQWNDAGHLELIYSPTLPTPFAKEIRRVWKIRLEEIEEVQQLLEHLAPTSVGQVLVDEKGKPKNQKTNKRKK</sequence>
<evidence type="ECO:0000313" key="3">
    <source>
        <dbReference type="Proteomes" id="UP000199230"/>
    </source>
</evidence>
<feature type="transmembrane region" description="Helical" evidence="1">
    <location>
        <begin position="45"/>
        <end position="64"/>
    </location>
</feature>